<evidence type="ECO:0000313" key="4">
    <source>
        <dbReference type="Proteomes" id="UP001595455"/>
    </source>
</evidence>
<keyword evidence="4" id="KW-1185">Reference proteome</keyword>
<dbReference type="EMBL" id="JBHRSF010000006">
    <property type="protein sequence ID" value="MFC2994290.1"/>
    <property type="molecule type" value="Genomic_DNA"/>
</dbReference>
<reference evidence="2 3" key="2">
    <citation type="submission" date="2018-08" db="EMBL/GenBank/DDBJ databases">
        <title>The draft genome of Acinetobacter sichuanensis strain WCHAc060041.</title>
        <authorList>
            <person name="Qin J."/>
            <person name="Feng Y."/>
            <person name="Zong Z."/>
        </authorList>
    </citation>
    <scope>NUCLEOTIDE SEQUENCE [LARGE SCALE GENOMIC DNA]</scope>
    <source>
        <strain evidence="2 3">WCHAc060041</strain>
    </source>
</reference>
<proteinExistence type="predicted"/>
<dbReference type="Proteomes" id="UP000240957">
    <property type="component" value="Unassembled WGS sequence"/>
</dbReference>
<reference evidence="1" key="1">
    <citation type="journal article" date="2014" name="Int. J. Syst. Evol. Microbiol.">
        <title>Complete genome of a new Firmicutes species belonging to the dominant human colonic microbiota ('Ruminococcus bicirculans') reveals two chromosomes and a selective capacity to utilize plant glucans.</title>
        <authorList>
            <consortium name="NISC Comparative Sequencing Program"/>
            <person name="Wegmann U."/>
            <person name="Louis P."/>
            <person name="Goesmann A."/>
            <person name="Henrissat B."/>
            <person name="Duncan S.H."/>
            <person name="Flint H.J."/>
        </authorList>
    </citation>
    <scope>NUCLEOTIDE SEQUENCE</scope>
    <source>
        <strain evidence="1">KCTC 62575</strain>
    </source>
</reference>
<evidence type="ECO:0000313" key="3">
    <source>
        <dbReference type="Proteomes" id="UP000240957"/>
    </source>
</evidence>
<accession>A0A371YT20</accession>
<comment type="caution">
    <text evidence="2">The sequence shown here is derived from an EMBL/GenBank/DDBJ whole genome shotgun (WGS) entry which is preliminary data.</text>
</comment>
<name>A0A371YT20_9GAMM</name>
<dbReference type="RefSeq" id="WP_107007208.1">
    <property type="nucleotide sequence ID" value="NZ_JBHRSF010000006.1"/>
</dbReference>
<dbReference type="OrthoDB" id="6681710at2"/>
<dbReference type="EMBL" id="PYIX02000005">
    <property type="protein sequence ID" value="RFC84616.1"/>
    <property type="molecule type" value="Genomic_DNA"/>
</dbReference>
<reference evidence="1" key="4">
    <citation type="submission" date="2024-09" db="EMBL/GenBank/DDBJ databases">
        <authorList>
            <person name="Sun Q."/>
            <person name="Mori K."/>
        </authorList>
    </citation>
    <scope>NUCLEOTIDE SEQUENCE</scope>
    <source>
        <strain evidence="1">KCTC 62575</strain>
    </source>
</reference>
<dbReference type="AlphaFoldDB" id="A0A371YT20"/>
<evidence type="ECO:0000313" key="2">
    <source>
        <dbReference type="EMBL" id="RFC84616.1"/>
    </source>
</evidence>
<gene>
    <name evidence="1" type="ORF">ACFODO_03180</name>
    <name evidence="2" type="ORF">C9E89_005040</name>
</gene>
<evidence type="ECO:0000313" key="1">
    <source>
        <dbReference type="EMBL" id="MFC2994290.1"/>
    </source>
</evidence>
<sequence>MDINKIFTVQTQDLKIKLDNALFFLYEKNNLIKIEYDPTSPLEFDELDKLNEGRYEFLDIIGKTYDLIYQAEKEINGLDDQSYEINLESVQKLAKFFIHQNFKENLDNIMERGLFSSYLAIATSNFAMKQGNYQQTLHCLCNAYNIYGSTLNIKNPFINFEINKISISLNNARRAKIKAEKILQEKAPKLKILEETWDKGNWTAKGRGKFTEFASHIIHSETVDDMSFETIKNHISQYDKKKKSIN</sequence>
<dbReference type="Proteomes" id="UP001595455">
    <property type="component" value="Unassembled WGS sequence"/>
</dbReference>
<organism evidence="2 3">
    <name type="scientific">Acinetobacter sichuanensis</name>
    <dbReference type="NCBI Taxonomy" id="2136183"/>
    <lineage>
        <taxon>Bacteria</taxon>
        <taxon>Pseudomonadati</taxon>
        <taxon>Pseudomonadota</taxon>
        <taxon>Gammaproteobacteria</taxon>
        <taxon>Moraxellales</taxon>
        <taxon>Moraxellaceae</taxon>
        <taxon>Acinetobacter</taxon>
    </lineage>
</organism>
<reference evidence="4" key="3">
    <citation type="journal article" date="2019" name="Int. J. Syst. Evol. Microbiol.">
        <title>The Global Catalogue of Microorganisms (GCM) 10K type strain sequencing project: providing services to taxonomists for standard genome sequencing and annotation.</title>
        <authorList>
            <consortium name="The Broad Institute Genomics Platform"/>
            <consortium name="The Broad Institute Genome Sequencing Center for Infectious Disease"/>
            <person name="Wu L."/>
            <person name="Ma J."/>
        </authorList>
    </citation>
    <scope>NUCLEOTIDE SEQUENCE [LARGE SCALE GENOMIC DNA]</scope>
    <source>
        <strain evidence="4">KCTC 62575</strain>
    </source>
</reference>
<protein>
    <submittedName>
        <fullName evidence="2">Uncharacterized protein</fullName>
    </submittedName>
</protein>